<dbReference type="GO" id="GO:0003677">
    <property type="term" value="F:DNA binding"/>
    <property type="evidence" value="ECO:0007669"/>
    <property type="project" value="InterPro"/>
</dbReference>
<gene>
    <name evidence="1" type="ORF">H9710_07735</name>
</gene>
<dbReference type="SUPFAM" id="SSF57783">
    <property type="entry name" value="Zinc beta-ribbon"/>
    <property type="match status" value="1"/>
</dbReference>
<dbReference type="AlphaFoldDB" id="A0A9D2MWD5"/>
<name>A0A9D2MWD5_9FIRM</name>
<dbReference type="Proteomes" id="UP000826793">
    <property type="component" value="Unassembled WGS sequence"/>
</dbReference>
<evidence type="ECO:0000313" key="1">
    <source>
        <dbReference type="EMBL" id="HJB98454.1"/>
    </source>
</evidence>
<reference evidence="1" key="2">
    <citation type="submission" date="2021-04" db="EMBL/GenBank/DDBJ databases">
        <authorList>
            <person name="Gilroy R."/>
        </authorList>
    </citation>
    <scope>NUCLEOTIDE SEQUENCE</scope>
    <source>
        <strain evidence="1">CHK185-1770</strain>
    </source>
</reference>
<protein>
    <submittedName>
        <fullName evidence="1">DUF3854 domain-containing protein</fullName>
    </submittedName>
</protein>
<proteinExistence type="predicted"/>
<dbReference type="GO" id="GO:0008270">
    <property type="term" value="F:zinc ion binding"/>
    <property type="evidence" value="ECO:0007669"/>
    <property type="project" value="InterPro"/>
</dbReference>
<dbReference type="InterPro" id="IPR034154">
    <property type="entry name" value="TOPRIM_DnaG/twinkle"/>
</dbReference>
<dbReference type="CDD" id="cd01029">
    <property type="entry name" value="TOPRIM_primases"/>
    <property type="match status" value="1"/>
</dbReference>
<comment type="caution">
    <text evidence="1">The sequence shown here is derived from an EMBL/GenBank/DDBJ whole genome shotgun (WGS) entry which is preliminary data.</text>
</comment>
<sequence length="347" mass="38654">MEQFHMSDVIPLLGLPTPPAGKISYYIPCPCCDDKPKNRHLNINLRKDVFRCPRCGFSGGVFDLYAYYARIPREQVLSALRDRLSVPAVRHTFHQSPLVEENPLTDVDARHATYTALLARLTLASDHRENLLRRGLSQEDFSRLGYKTTPLVGCVSLAKRLQEEGLYLAGVPGFFKEDGRWSVKFPGRGILIPVRDVKGRIQGMQVRLDSAKKRKFRWVSSAGLPEGCGAKTWVHLAGDPRPLVLLTEGPMKADVIHALTGQTVLAVPGVNSLAQLGPALKLLQAQGLEHIMTAFDMDYLTNPHVGEGQRNLAALLEQRGIPYGTYLWDPRYKGLDDYIWGCLCGPK</sequence>
<evidence type="ECO:0000313" key="2">
    <source>
        <dbReference type="Proteomes" id="UP000826793"/>
    </source>
</evidence>
<accession>A0A9D2MWD5</accession>
<dbReference type="GO" id="GO:0006260">
    <property type="term" value="P:DNA replication"/>
    <property type="evidence" value="ECO:0007669"/>
    <property type="project" value="InterPro"/>
</dbReference>
<reference evidence="1" key="1">
    <citation type="journal article" date="2021" name="PeerJ">
        <title>Extensive microbial diversity within the chicken gut microbiome revealed by metagenomics and culture.</title>
        <authorList>
            <person name="Gilroy R."/>
            <person name="Ravi A."/>
            <person name="Getino M."/>
            <person name="Pursley I."/>
            <person name="Horton D.L."/>
            <person name="Alikhan N.F."/>
            <person name="Baker D."/>
            <person name="Gharbi K."/>
            <person name="Hall N."/>
            <person name="Watson M."/>
            <person name="Adriaenssens E.M."/>
            <person name="Foster-Nyarko E."/>
            <person name="Jarju S."/>
            <person name="Secka A."/>
            <person name="Antonio M."/>
            <person name="Oren A."/>
            <person name="Chaudhuri R.R."/>
            <person name="La Ragione R."/>
            <person name="Hildebrand F."/>
            <person name="Pallen M.J."/>
        </authorList>
    </citation>
    <scope>NUCLEOTIDE SEQUENCE</scope>
    <source>
        <strain evidence="1">CHK185-1770</strain>
    </source>
</reference>
<dbReference type="EMBL" id="DWXG01000060">
    <property type="protein sequence ID" value="HJB98454.1"/>
    <property type="molecule type" value="Genomic_DNA"/>
</dbReference>
<dbReference type="Gene3D" id="3.90.580.10">
    <property type="entry name" value="Zinc finger, CHC2-type domain"/>
    <property type="match status" value="1"/>
</dbReference>
<organism evidence="1 2">
    <name type="scientific">Candidatus Acutalibacter pullicola</name>
    <dbReference type="NCBI Taxonomy" id="2838417"/>
    <lineage>
        <taxon>Bacteria</taxon>
        <taxon>Bacillati</taxon>
        <taxon>Bacillota</taxon>
        <taxon>Clostridia</taxon>
        <taxon>Eubacteriales</taxon>
        <taxon>Acutalibacteraceae</taxon>
        <taxon>Acutalibacter</taxon>
    </lineage>
</organism>
<dbReference type="InterPro" id="IPR036977">
    <property type="entry name" value="DNA_primase_Znf_CHC2"/>
</dbReference>